<keyword evidence="2" id="KW-0808">Transferase</keyword>
<keyword evidence="3" id="KW-1185">Reference proteome</keyword>
<dbReference type="SUPFAM" id="SSF56112">
    <property type="entry name" value="Protein kinase-like (PK-like)"/>
    <property type="match status" value="1"/>
</dbReference>
<reference evidence="3" key="1">
    <citation type="submission" date="2016-02" db="EMBL/GenBank/DDBJ databases">
        <authorList>
            <person name="Wibberg D."/>
        </authorList>
    </citation>
    <scope>NUCLEOTIDE SEQUENCE [LARGE SCALE GENOMIC DNA]</scope>
</reference>
<name>A0A1C3NWY6_9ACTN</name>
<evidence type="ECO:0000313" key="3">
    <source>
        <dbReference type="Proteomes" id="UP000199013"/>
    </source>
</evidence>
<dbReference type="AlphaFoldDB" id="A0A1C3NWY6"/>
<dbReference type="InterPro" id="IPR011009">
    <property type="entry name" value="Kinase-like_dom_sf"/>
</dbReference>
<evidence type="ECO:0000313" key="2">
    <source>
        <dbReference type="EMBL" id="SBW21750.1"/>
    </source>
</evidence>
<sequence>MRWQDIAVGRQRLGQVDLLSRGGQAVIYRLPEFDLPDVAVPLVYKEYRSVVGRVPAQGLANIIALRLALPADQRLWFDTHMAWPLRIVVDNDDAFARAKVLGVVMRLIPDAFFQVFPAAAGRLERQPSEARSLFAGPDEMRALGLPFPNRAQRWWLCLRLAYLVAFLHNQGIVFGDISARNVLYRLRPTPDVLLVDCDAVRKVGNAAVVDQGHTPDFFPPVVHEPQSISSDLFKLGLFIARILAPGRAVTPDIATQVVDGVFDRTGVNLVRASLSTDPQARPAALAWYRYLRSGAGSHPTTLPLGR</sequence>
<keyword evidence="2" id="KW-0418">Kinase</keyword>
<dbReference type="PROSITE" id="PS50011">
    <property type="entry name" value="PROTEIN_KINASE_DOM"/>
    <property type="match status" value="1"/>
</dbReference>
<dbReference type="EMBL" id="FLUV01000882">
    <property type="protein sequence ID" value="SBW21750.1"/>
    <property type="molecule type" value="Genomic_DNA"/>
</dbReference>
<gene>
    <name evidence="2" type="ORF">FDG2_2115</name>
</gene>
<dbReference type="GO" id="GO:0005524">
    <property type="term" value="F:ATP binding"/>
    <property type="evidence" value="ECO:0007669"/>
    <property type="project" value="InterPro"/>
</dbReference>
<dbReference type="InterPro" id="IPR000719">
    <property type="entry name" value="Prot_kinase_dom"/>
</dbReference>
<evidence type="ECO:0000259" key="1">
    <source>
        <dbReference type="PROSITE" id="PS50011"/>
    </source>
</evidence>
<dbReference type="GO" id="GO:0004674">
    <property type="term" value="F:protein serine/threonine kinase activity"/>
    <property type="evidence" value="ECO:0007669"/>
    <property type="project" value="UniProtKB-KW"/>
</dbReference>
<dbReference type="Gene3D" id="1.10.510.10">
    <property type="entry name" value="Transferase(Phosphotransferase) domain 1"/>
    <property type="match status" value="1"/>
</dbReference>
<protein>
    <submittedName>
        <fullName evidence="2">Serine/threonine protein kinase</fullName>
    </submittedName>
</protein>
<proteinExistence type="predicted"/>
<feature type="domain" description="Protein kinase" evidence="1">
    <location>
        <begin position="13"/>
        <end position="301"/>
    </location>
</feature>
<keyword evidence="2" id="KW-0723">Serine/threonine-protein kinase</keyword>
<dbReference type="Proteomes" id="UP000199013">
    <property type="component" value="Unassembled WGS sequence"/>
</dbReference>
<accession>A0A1C3NWY6</accession>
<organism evidence="2 3">
    <name type="scientific">Candidatus Protofrankia californiensis</name>
    <dbReference type="NCBI Taxonomy" id="1839754"/>
    <lineage>
        <taxon>Bacteria</taxon>
        <taxon>Bacillati</taxon>
        <taxon>Actinomycetota</taxon>
        <taxon>Actinomycetes</taxon>
        <taxon>Frankiales</taxon>
        <taxon>Frankiaceae</taxon>
        <taxon>Protofrankia</taxon>
    </lineage>
</organism>